<dbReference type="Pfam" id="PF11443">
    <property type="entry name" value="DUF2828"/>
    <property type="match status" value="1"/>
</dbReference>
<evidence type="ECO:0000259" key="1">
    <source>
        <dbReference type="Pfam" id="PF11443"/>
    </source>
</evidence>
<dbReference type="OrthoDB" id="1149618at2759"/>
<dbReference type="PANTHER" id="PTHR31373:SF17">
    <property type="entry name" value="OS06G0652100 PROTEIN"/>
    <property type="match status" value="1"/>
</dbReference>
<feature type="domain" description="DUF7788" evidence="2">
    <location>
        <begin position="72"/>
        <end position="183"/>
    </location>
</feature>
<name>A0A7J7L5T5_9MAGN</name>
<evidence type="ECO:0000313" key="4">
    <source>
        <dbReference type="Proteomes" id="UP000541444"/>
    </source>
</evidence>
<accession>A0A7J7L5T5</accession>
<dbReference type="InterPro" id="IPR058580">
    <property type="entry name" value="DUF2828"/>
</dbReference>
<dbReference type="SUPFAM" id="SSF53300">
    <property type="entry name" value="vWA-like"/>
    <property type="match status" value="1"/>
</dbReference>
<dbReference type="InterPro" id="IPR011205">
    <property type="entry name" value="UCP015417_vWA"/>
</dbReference>
<dbReference type="InterPro" id="IPR056690">
    <property type="entry name" value="DUF7788"/>
</dbReference>
<evidence type="ECO:0000313" key="3">
    <source>
        <dbReference type="EMBL" id="KAF6137977.1"/>
    </source>
</evidence>
<keyword evidence="4" id="KW-1185">Reference proteome</keyword>
<dbReference type="InterPro" id="IPR036465">
    <property type="entry name" value="vWFA_dom_sf"/>
</dbReference>
<dbReference type="EMBL" id="JACGCM010002618">
    <property type="protein sequence ID" value="KAF6137977.1"/>
    <property type="molecule type" value="Genomic_DNA"/>
</dbReference>
<feature type="domain" description="DUF2828" evidence="1">
    <location>
        <begin position="1"/>
        <end position="70"/>
    </location>
</feature>
<protein>
    <submittedName>
        <fullName evidence="3">Uncharacterized protein</fullName>
    </submittedName>
</protein>
<gene>
    <name evidence="3" type="ORF">GIB67_041850</name>
</gene>
<dbReference type="AlphaFoldDB" id="A0A7J7L5T5"/>
<dbReference type="Proteomes" id="UP000541444">
    <property type="component" value="Unassembled WGS sequence"/>
</dbReference>
<comment type="caution">
    <text evidence="3">The sequence shown here is derived from an EMBL/GenBank/DDBJ whole genome shotgun (WGS) entry which is preliminary data.</text>
</comment>
<dbReference type="PANTHER" id="PTHR31373">
    <property type="entry name" value="OS06G0652100 PROTEIN"/>
    <property type="match status" value="1"/>
</dbReference>
<proteinExistence type="predicted"/>
<sequence>MKNYKEHFTKHDKERFGQFLENVKLGKEKIAAGALLPHDIIKFLKDFDDGKVAELQWRRMVADLAKIGKMKNCLAICDVSGSMGGTPMEVSIALGLLVSELSESPWKGKLITFSVDPELQTIEGETLLEKTGFIERMDWGMNTDFQKVFDLILQVAVRRKLRRKYMIKRVFVFSDMEFDQALRTIGRHIIKRYKGSSRPVGTGPWCLRLSSGILETQRQHQYQVQRKGWCSLVVFQRIC</sequence>
<evidence type="ECO:0000259" key="2">
    <source>
        <dbReference type="Pfam" id="PF25043"/>
    </source>
</evidence>
<organism evidence="3 4">
    <name type="scientific">Kingdonia uniflora</name>
    <dbReference type="NCBI Taxonomy" id="39325"/>
    <lineage>
        <taxon>Eukaryota</taxon>
        <taxon>Viridiplantae</taxon>
        <taxon>Streptophyta</taxon>
        <taxon>Embryophyta</taxon>
        <taxon>Tracheophyta</taxon>
        <taxon>Spermatophyta</taxon>
        <taxon>Magnoliopsida</taxon>
        <taxon>Ranunculales</taxon>
        <taxon>Circaeasteraceae</taxon>
        <taxon>Kingdonia</taxon>
    </lineage>
</organism>
<reference evidence="3 4" key="1">
    <citation type="journal article" date="2020" name="IScience">
        <title>Genome Sequencing of the Endangered Kingdonia uniflora (Circaeasteraceae, Ranunculales) Reveals Potential Mechanisms of Evolutionary Specialization.</title>
        <authorList>
            <person name="Sun Y."/>
            <person name="Deng T."/>
            <person name="Zhang A."/>
            <person name="Moore M.J."/>
            <person name="Landis J.B."/>
            <person name="Lin N."/>
            <person name="Zhang H."/>
            <person name="Zhang X."/>
            <person name="Huang J."/>
            <person name="Zhang X."/>
            <person name="Sun H."/>
            <person name="Wang H."/>
        </authorList>
    </citation>
    <scope>NUCLEOTIDE SEQUENCE [LARGE SCALE GENOMIC DNA]</scope>
    <source>
        <strain evidence="3">TB1705</strain>
        <tissue evidence="3">Leaf</tissue>
    </source>
</reference>
<dbReference type="Pfam" id="PF25043">
    <property type="entry name" value="DUF7788"/>
    <property type="match status" value="1"/>
</dbReference>